<gene>
    <name evidence="3" type="ORF">METZ01_LOCUS31400</name>
</gene>
<dbReference type="InterPro" id="IPR028939">
    <property type="entry name" value="P5C_Rdtase_cat_N"/>
</dbReference>
<proteinExistence type="predicted"/>
<dbReference type="PANTHER" id="PTHR14239:SF0">
    <property type="entry name" value="F420-DEPENDENT NADP REDUCTASE"/>
    <property type="match status" value="1"/>
</dbReference>
<dbReference type="InterPro" id="IPR051267">
    <property type="entry name" value="STEAP_metalloreductase"/>
</dbReference>
<feature type="domain" description="Pyrroline-5-carboxylate reductase catalytic N-terminal" evidence="2">
    <location>
        <begin position="1"/>
        <end position="88"/>
    </location>
</feature>
<evidence type="ECO:0000256" key="1">
    <source>
        <dbReference type="ARBA" id="ARBA00023002"/>
    </source>
</evidence>
<dbReference type="GO" id="GO:0050661">
    <property type="term" value="F:NADP binding"/>
    <property type="evidence" value="ECO:0007669"/>
    <property type="project" value="InterPro"/>
</dbReference>
<accession>A0A381QGX2</accession>
<name>A0A381QGX2_9ZZZZ</name>
<dbReference type="GO" id="GO:0052851">
    <property type="term" value="F:ferric-chelate reductase (NADPH) activity"/>
    <property type="evidence" value="ECO:0007669"/>
    <property type="project" value="TreeGrafter"/>
</dbReference>
<dbReference type="PANTHER" id="PTHR14239">
    <property type="entry name" value="DUDULIN-RELATED"/>
    <property type="match status" value="1"/>
</dbReference>
<dbReference type="GO" id="GO:0005886">
    <property type="term" value="C:plasma membrane"/>
    <property type="evidence" value="ECO:0007669"/>
    <property type="project" value="TreeGrafter"/>
</dbReference>
<reference evidence="3" key="1">
    <citation type="submission" date="2018-05" db="EMBL/GenBank/DDBJ databases">
        <authorList>
            <person name="Lanie J.A."/>
            <person name="Ng W.-L."/>
            <person name="Kazmierczak K.M."/>
            <person name="Andrzejewski T.M."/>
            <person name="Davidsen T.M."/>
            <person name="Wayne K.J."/>
            <person name="Tettelin H."/>
            <person name="Glass J.I."/>
            <person name="Rusch D."/>
            <person name="Podicherti R."/>
            <person name="Tsui H.-C.T."/>
            <person name="Winkler M.E."/>
        </authorList>
    </citation>
    <scope>NUCLEOTIDE SEQUENCE</scope>
</reference>
<dbReference type="InterPro" id="IPR010185">
    <property type="entry name" value="NpdG"/>
</dbReference>
<dbReference type="NCBIfam" id="TIGR01915">
    <property type="entry name" value="npdG"/>
    <property type="match status" value="1"/>
</dbReference>
<evidence type="ECO:0000313" key="3">
    <source>
        <dbReference type="EMBL" id="SUZ78546.1"/>
    </source>
</evidence>
<dbReference type="SUPFAM" id="SSF51735">
    <property type="entry name" value="NAD(P)-binding Rossmann-fold domains"/>
    <property type="match status" value="1"/>
</dbReference>
<dbReference type="GO" id="GO:0008823">
    <property type="term" value="F:cupric reductase (NADH) activity"/>
    <property type="evidence" value="ECO:0007669"/>
    <property type="project" value="TreeGrafter"/>
</dbReference>
<dbReference type="GO" id="GO:0016651">
    <property type="term" value="F:oxidoreductase activity, acting on NAD(P)H"/>
    <property type="evidence" value="ECO:0007669"/>
    <property type="project" value="InterPro"/>
</dbReference>
<sequence length="202" mass="21559">MGSALAKKWAKKGYGIIIGSRSKEKATRIARSMRKELDVKSIDGFESAEAAKLCDLGVITVPYISHATTLKTVKEFMQGKILVDTTVPFQKEVTKVSLPKAGSAAIEAQNILGDGVTVIAALQNIGSHLLSSEDSIDAEVLISGNDEEAVNLVTELIEDLGLRSWHAGPLENSAAAEAVTSILIAINKKYKRKSSGIKITSH</sequence>
<dbReference type="InterPro" id="IPR036291">
    <property type="entry name" value="NAD(P)-bd_dom_sf"/>
</dbReference>
<evidence type="ECO:0000259" key="2">
    <source>
        <dbReference type="Pfam" id="PF03807"/>
    </source>
</evidence>
<protein>
    <recommendedName>
        <fullName evidence="2">Pyrroline-5-carboxylate reductase catalytic N-terminal domain-containing protein</fullName>
    </recommendedName>
</protein>
<dbReference type="GO" id="GO:0070967">
    <property type="term" value="F:coenzyme F420 binding"/>
    <property type="evidence" value="ECO:0007669"/>
    <property type="project" value="InterPro"/>
</dbReference>
<dbReference type="Gene3D" id="3.40.50.720">
    <property type="entry name" value="NAD(P)-binding Rossmann-like Domain"/>
    <property type="match status" value="1"/>
</dbReference>
<dbReference type="Pfam" id="PF03807">
    <property type="entry name" value="F420_oxidored"/>
    <property type="match status" value="1"/>
</dbReference>
<dbReference type="AlphaFoldDB" id="A0A381QGX2"/>
<dbReference type="EMBL" id="UINC01001358">
    <property type="protein sequence ID" value="SUZ78546.1"/>
    <property type="molecule type" value="Genomic_DNA"/>
</dbReference>
<dbReference type="GO" id="GO:0006740">
    <property type="term" value="P:NADPH regeneration"/>
    <property type="evidence" value="ECO:0007669"/>
    <property type="project" value="InterPro"/>
</dbReference>
<organism evidence="3">
    <name type="scientific">marine metagenome</name>
    <dbReference type="NCBI Taxonomy" id="408172"/>
    <lineage>
        <taxon>unclassified sequences</taxon>
        <taxon>metagenomes</taxon>
        <taxon>ecological metagenomes</taxon>
    </lineage>
</organism>
<keyword evidence="1" id="KW-0560">Oxidoreductase</keyword>
<dbReference type="GO" id="GO:0015677">
    <property type="term" value="P:copper ion import"/>
    <property type="evidence" value="ECO:0007669"/>
    <property type="project" value="TreeGrafter"/>
</dbReference>